<evidence type="ECO:0000256" key="7">
    <source>
        <dbReference type="PROSITE-ProRule" id="PRU10141"/>
    </source>
</evidence>
<dbReference type="Pfam" id="PF05226">
    <property type="entry name" value="CHASE2"/>
    <property type="match status" value="1"/>
</dbReference>
<dbReference type="PANTHER" id="PTHR43289">
    <property type="entry name" value="MITOGEN-ACTIVATED PROTEIN KINASE KINASE KINASE 20-RELATED"/>
    <property type="match status" value="1"/>
</dbReference>
<dbReference type="PROSITE" id="PS50011">
    <property type="entry name" value="PROTEIN_KINASE_DOM"/>
    <property type="match status" value="1"/>
</dbReference>
<keyword evidence="2 10" id="KW-0723">Serine/threonine-protein kinase</keyword>
<dbReference type="PROSITE" id="PS00107">
    <property type="entry name" value="PROTEIN_KINASE_ATP"/>
    <property type="match status" value="1"/>
</dbReference>
<dbReference type="InterPro" id="IPR008271">
    <property type="entry name" value="Ser/Thr_kinase_AS"/>
</dbReference>
<dbReference type="InterPro" id="IPR017441">
    <property type="entry name" value="Protein_kinase_ATP_BS"/>
</dbReference>
<evidence type="ECO:0000256" key="3">
    <source>
        <dbReference type="ARBA" id="ARBA00022679"/>
    </source>
</evidence>
<dbReference type="OrthoDB" id="9801841at2"/>
<evidence type="ECO:0000256" key="1">
    <source>
        <dbReference type="ARBA" id="ARBA00012513"/>
    </source>
</evidence>
<dbReference type="GO" id="GO:0004674">
    <property type="term" value="F:protein serine/threonine kinase activity"/>
    <property type="evidence" value="ECO:0007669"/>
    <property type="project" value="UniProtKB-KW"/>
</dbReference>
<accession>A8ZYR6</accession>
<protein>
    <recommendedName>
        <fullName evidence="1">non-specific serine/threonine protein kinase</fullName>
        <ecNumber evidence="1">2.7.11.1</ecNumber>
    </recommendedName>
</protein>
<feature type="transmembrane region" description="Helical" evidence="8">
    <location>
        <begin position="420"/>
        <end position="440"/>
    </location>
</feature>
<dbReference type="Pfam" id="PF00069">
    <property type="entry name" value="Pkinase"/>
    <property type="match status" value="1"/>
</dbReference>
<evidence type="ECO:0000313" key="11">
    <source>
        <dbReference type="Proteomes" id="UP000008561"/>
    </source>
</evidence>
<dbReference type="InterPro" id="IPR011009">
    <property type="entry name" value="Kinase-like_dom_sf"/>
</dbReference>
<keyword evidence="3" id="KW-0808">Transferase</keyword>
<dbReference type="Gene3D" id="1.10.510.10">
    <property type="entry name" value="Transferase(Phosphotransferase) domain 1"/>
    <property type="match status" value="1"/>
</dbReference>
<proteinExistence type="predicted"/>
<keyword evidence="5 10" id="KW-0418">Kinase</keyword>
<organism evidence="10 11">
    <name type="scientific">Desulfosudis oleivorans (strain DSM 6200 / JCM 39069 / Hxd3)</name>
    <name type="common">Desulfococcus oleovorans</name>
    <dbReference type="NCBI Taxonomy" id="96561"/>
    <lineage>
        <taxon>Bacteria</taxon>
        <taxon>Pseudomonadati</taxon>
        <taxon>Thermodesulfobacteriota</taxon>
        <taxon>Desulfobacteria</taxon>
        <taxon>Desulfobacterales</taxon>
        <taxon>Desulfosudaceae</taxon>
        <taxon>Desulfosudis</taxon>
    </lineage>
</organism>
<keyword evidence="4 7" id="KW-0547">Nucleotide-binding</keyword>
<evidence type="ECO:0000256" key="6">
    <source>
        <dbReference type="ARBA" id="ARBA00022840"/>
    </source>
</evidence>
<dbReference type="EC" id="2.7.11.1" evidence="1"/>
<dbReference type="AlphaFoldDB" id="A8ZYR6"/>
<dbReference type="Proteomes" id="UP000008561">
    <property type="component" value="Chromosome"/>
</dbReference>
<dbReference type="FunFam" id="1.10.510.10:FF:000021">
    <property type="entry name" value="Serine/threonine protein kinase"/>
    <property type="match status" value="1"/>
</dbReference>
<reference evidence="10 11" key="1">
    <citation type="submission" date="2007-10" db="EMBL/GenBank/DDBJ databases">
        <title>Complete sequence of Desulfococcus oleovorans Hxd3.</title>
        <authorList>
            <consortium name="US DOE Joint Genome Institute"/>
            <person name="Copeland A."/>
            <person name="Lucas S."/>
            <person name="Lapidus A."/>
            <person name="Barry K."/>
            <person name="Glavina del Rio T."/>
            <person name="Dalin E."/>
            <person name="Tice H."/>
            <person name="Pitluck S."/>
            <person name="Kiss H."/>
            <person name="Brettin T."/>
            <person name="Bruce D."/>
            <person name="Detter J.C."/>
            <person name="Han C."/>
            <person name="Schmutz J."/>
            <person name="Larimer F."/>
            <person name="Land M."/>
            <person name="Hauser L."/>
            <person name="Kyrpides N."/>
            <person name="Kim E."/>
            <person name="Wawrik B."/>
            <person name="Richardson P."/>
        </authorList>
    </citation>
    <scope>NUCLEOTIDE SEQUENCE [LARGE SCALE GENOMIC DNA]</scope>
    <source>
        <strain evidence="11">DSM 6200 / JCM 39069 / Hxd3</strain>
    </source>
</reference>
<keyword evidence="8" id="KW-1133">Transmembrane helix</keyword>
<evidence type="ECO:0000256" key="2">
    <source>
        <dbReference type="ARBA" id="ARBA00022527"/>
    </source>
</evidence>
<evidence type="ECO:0000256" key="4">
    <source>
        <dbReference type="ARBA" id="ARBA00022741"/>
    </source>
</evidence>
<dbReference type="PROSITE" id="PS00108">
    <property type="entry name" value="PROTEIN_KINASE_ST"/>
    <property type="match status" value="1"/>
</dbReference>
<evidence type="ECO:0000259" key="9">
    <source>
        <dbReference type="PROSITE" id="PS50011"/>
    </source>
</evidence>
<dbReference type="SUPFAM" id="SSF56112">
    <property type="entry name" value="Protein kinase-like (PK-like)"/>
    <property type="match status" value="1"/>
</dbReference>
<sequence length="869" mass="96223">MNFIKKHPTLIFGLLLTLAFLFITLVRVEFFDTLGLKLYDTVMKVKGRPDPSDTIVIVDIDDESIEKLGRWPWPRSLIARGIDKINEGDPSVIGLNIIYSEPEENAGLMEIDFLETRFRENFLPPLQEVATAAPQPARNAGPPLQETLDQVQSGFLEELDLARKRLDRDSILAASLTRSGRVVLPIFFKDTLVPDSGQPEEAEETLKDQAIGNVRIPPGAACPQATEAVLPIPVFRRAAAGMGHINVAPDHDGTYRRERMLYEYRGLFVPSYALVLAARYAGVSPNNIGADIGMSVSFKKIEIPVTPYSELLIGFHTAPDAFRHYSFFDVLNDKIPLRVFTNKIVLVSLSAKGLATPLSTPVAPSTTFGDFTAHVLWSVLNQQFIRQFPGTRLIELAAVLFLGLLITLVLPRLKAAISGGLFFVLLALLLGGFAWAFLSRGVWLDVIYPVLLLVIGYTGIVSIRYFLTEAGKEKVEGESAETNRMLGISFQSQGMLDMAFDKFRKVPMDDQMKDLLYNLALDYERKRQLNKAAAVYGYIEEYDNKFKDIVERKKKLLVASETMVFGAGFLGGGGAGDGMVSTDPSIRPTLGRYEILKQLGKGAMGVVYLGQDPRINRTTAIKTVRFSDEFDEEEAAEMKKKFFREAESAGTLSHPNIVTIYDAGDEQDLAYIAMEYLEGDSLEKFQKKESLIPMRRLIGYIADIAEGLDYAHRQGIVHRDIKPANVMLLKNGKVKITDFGIARITASSQTKTGIVKGTPYYMSPEQISGKKVDGRSDIFSLGVMTFQLLTGTVPFKGSSPAALMHKILNSPHPDPRTINPRIPKPLTAILNKALEKDPAKRYQTAGQMAAHLRTLGEKMDAAMAKKTQA</sequence>
<evidence type="ECO:0000313" key="10">
    <source>
        <dbReference type="EMBL" id="ABW67171.1"/>
    </source>
</evidence>
<name>A8ZYR6_DESOH</name>
<dbReference type="RefSeq" id="WP_012174788.1">
    <property type="nucleotide sequence ID" value="NC_009943.1"/>
</dbReference>
<dbReference type="HOGENOM" id="CLU_015582_0_0_7"/>
<dbReference type="STRING" id="96561.Dole_1367"/>
<dbReference type="CDD" id="cd14014">
    <property type="entry name" value="STKc_PknB_like"/>
    <property type="match status" value="1"/>
</dbReference>
<dbReference type="eggNOG" id="COG4252">
    <property type="taxonomic scope" value="Bacteria"/>
</dbReference>
<dbReference type="SMART" id="SM01080">
    <property type="entry name" value="CHASE2"/>
    <property type="match status" value="1"/>
</dbReference>
<keyword evidence="11" id="KW-1185">Reference proteome</keyword>
<dbReference type="EMBL" id="CP000859">
    <property type="protein sequence ID" value="ABW67171.1"/>
    <property type="molecule type" value="Genomic_DNA"/>
</dbReference>
<feature type="domain" description="Protein kinase" evidence="9">
    <location>
        <begin position="593"/>
        <end position="854"/>
    </location>
</feature>
<dbReference type="InterPro" id="IPR007890">
    <property type="entry name" value="CHASE2"/>
</dbReference>
<dbReference type="eggNOG" id="COG0515">
    <property type="taxonomic scope" value="Bacteria"/>
</dbReference>
<feature type="binding site" evidence="7">
    <location>
        <position position="622"/>
    </location>
    <ligand>
        <name>ATP</name>
        <dbReference type="ChEBI" id="CHEBI:30616"/>
    </ligand>
</feature>
<dbReference type="InterPro" id="IPR000719">
    <property type="entry name" value="Prot_kinase_dom"/>
</dbReference>
<dbReference type="KEGG" id="dol:Dole_1367"/>
<evidence type="ECO:0000256" key="8">
    <source>
        <dbReference type="SAM" id="Phobius"/>
    </source>
</evidence>
<keyword evidence="8" id="KW-0472">Membrane</keyword>
<dbReference type="Gene3D" id="3.30.200.20">
    <property type="entry name" value="Phosphorylase Kinase, domain 1"/>
    <property type="match status" value="1"/>
</dbReference>
<feature type="transmembrane region" description="Helical" evidence="8">
    <location>
        <begin position="393"/>
        <end position="413"/>
    </location>
</feature>
<evidence type="ECO:0000256" key="5">
    <source>
        <dbReference type="ARBA" id="ARBA00022777"/>
    </source>
</evidence>
<dbReference type="PANTHER" id="PTHR43289:SF6">
    <property type="entry name" value="SERINE_THREONINE-PROTEIN KINASE NEKL-3"/>
    <property type="match status" value="1"/>
</dbReference>
<gene>
    <name evidence="10" type="ordered locus">Dole_1367</name>
</gene>
<dbReference type="SMART" id="SM00220">
    <property type="entry name" value="S_TKc"/>
    <property type="match status" value="1"/>
</dbReference>
<keyword evidence="8" id="KW-0812">Transmembrane</keyword>
<feature type="transmembrane region" description="Helical" evidence="8">
    <location>
        <begin position="446"/>
        <end position="467"/>
    </location>
</feature>
<dbReference type="GO" id="GO:0005524">
    <property type="term" value="F:ATP binding"/>
    <property type="evidence" value="ECO:0007669"/>
    <property type="project" value="UniProtKB-UniRule"/>
</dbReference>
<keyword evidence="6 7" id="KW-0067">ATP-binding</keyword>